<keyword evidence="8" id="KW-1185">Reference proteome</keyword>
<proteinExistence type="inferred from homology"/>
<dbReference type="GO" id="GO:0016020">
    <property type="term" value="C:membrane"/>
    <property type="evidence" value="ECO:0007669"/>
    <property type="project" value="TreeGrafter"/>
</dbReference>
<dbReference type="InterPro" id="IPR002347">
    <property type="entry name" value="SDR_fam"/>
</dbReference>
<dbReference type="InterPro" id="IPR057326">
    <property type="entry name" value="KR_dom"/>
</dbReference>
<dbReference type="PRINTS" id="PR00081">
    <property type="entry name" value="GDHRDH"/>
</dbReference>
<dbReference type="InterPro" id="IPR036291">
    <property type="entry name" value="NAD(P)-bd_dom_sf"/>
</dbReference>
<dbReference type="PROSITE" id="PS00061">
    <property type="entry name" value="ADH_SHORT"/>
    <property type="match status" value="1"/>
</dbReference>
<reference evidence="7 8" key="2">
    <citation type="submission" date="2017-09" db="EMBL/GenBank/DDBJ databases">
        <authorList>
            <person name="Lee N."/>
            <person name="Cho B.-K."/>
        </authorList>
    </citation>
    <scope>NUCLEOTIDE SEQUENCE [LARGE SCALE GENOMIC DNA]</scope>
    <source>
        <strain evidence="7 8">ATCC 19740</strain>
    </source>
</reference>
<dbReference type="PRINTS" id="PR00080">
    <property type="entry name" value="SDRFAMILY"/>
</dbReference>
<dbReference type="Gene3D" id="3.40.50.720">
    <property type="entry name" value="NAD(P)-binding Rossmann-like Domain"/>
    <property type="match status" value="1"/>
</dbReference>
<evidence type="ECO:0000313" key="8">
    <source>
        <dbReference type="Proteomes" id="UP000326029"/>
    </source>
</evidence>
<dbReference type="CDD" id="cd05233">
    <property type="entry name" value="SDR_c"/>
    <property type="match status" value="1"/>
</dbReference>
<dbReference type="InterPro" id="IPR020904">
    <property type="entry name" value="Sc_DH/Rdtase_CS"/>
</dbReference>
<feature type="region of interest" description="Disordered" evidence="4">
    <location>
        <begin position="272"/>
        <end position="295"/>
    </location>
</feature>
<evidence type="ECO:0000313" key="6">
    <source>
        <dbReference type="EMBL" id="GGR24685.1"/>
    </source>
</evidence>
<dbReference type="EMBL" id="CP023693">
    <property type="protein sequence ID" value="QEV31333.1"/>
    <property type="molecule type" value="Genomic_DNA"/>
</dbReference>
<dbReference type="PANTHER" id="PTHR44196">
    <property type="entry name" value="DEHYDROGENASE/REDUCTASE SDR FAMILY MEMBER 7B"/>
    <property type="match status" value="1"/>
</dbReference>
<feature type="domain" description="Ketoreductase" evidence="5">
    <location>
        <begin position="10"/>
        <end position="189"/>
    </location>
</feature>
<dbReference type="PANTHER" id="PTHR44196:SF1">
    <property type="entry name" value="DEHYDROGENASE_REDUCTASE SDR FAMILY MEMBER 7B"/>
    <property type="match status" value="1"/>
</dbReference>
<dbReference type="Pfam" id="PF00106">
    <property type="entry name" value="adh_short"/>
    <property type="match status" value="1"/>
</dbReference>
<evidence type="ECO:0000256" key="1">
    <source>
        <dbReference type="ARBA" id="ARBA00006484"/>
    </source>
</evidence>
<dbReference type="Proteomes" id="UP000326029">
    <property type="component" value="Chromosome"/>
</dbReference>
<dbReference type="GO" id="GO:0016491">
    <property type="term" value="F:oxidoreductase activity"/>
    <property type="evidence" value="ECO:0007669"/>
    <property type="project" value="UniProtKB-KW"/>
</dbReference>
<dbReference type="AlphaFoldDB" id="A0AAV4KKN8"/>
<evidence type="ECO:0000256" key="3">
    <source>
        <dbReference type="RuleBase" id="RU000363"/>
    </source>
</evidence>
<dbReference type="GeneID" id="95452814"/>
<evidence type="ECO:0000256" key="4">
    <source>
        <dbReference type="SAM" id="MobiDB-lite"/>
    </source>
</evidence>
<reference evidence="6 9" key="1">
    <citation type="journal article" date="2014" name="Int. J. Syst. Evol. Microbiol.">
        <title>Complete genome sequence of Corynebacterium casei LMG S-19264T (=DSM 44701T), isolated from a smear-ripened cheese.</title>
        <authorList>
            <consortium name="US DOE Joint Genome Institute (JGI-PGF)"/>
            <person name="Walter F."/>
            <person name="Albersmeier A."/>
            <person name="Kalinowski J."/>
            <person name="Ruckert C."/>
        </authorList>
    </citation>
    <scope>NUCLEOTIDE SEQUENCE [LARGE SCALE GENOMIC DNA]</scope>
    <source>
        <strain evidence="6 9">JCM 4205</strain>
    </source>
</reference>
<organism evidence="6 9">
    <name type="scientific">Streptomyces cinereoruber</name>
    <dbReference type="NCBI Taxonomy" id="67260"/>
    <lineage>
        <taxon>Bacteria</taxon>
        <taxon>Bacillati</taxon>
        <taxon>Actinomycetota</taxon>
        <taxon>Actinomycetes</taxon>
        <taxon>Kitasatosporales</taxon>
        <taxon>Streptomycetaceae</taxon>
        <taxon>Streptomyces</taxon>
    </lineage>
</organism>
<name>A0AAV4KKN8_9ACTN</name>
<dbReference type="SMART" id="SM00822">
    <property type="entry name" value="PKS_KR"/>
    <property type="match status" value="1"/>
</dbReference>
<dbReference type="EMBL" id="BMSJ01000004">
    <property type="protein sequence ID" value="GGR24685.1"/>
    <property type="molecule type" value="Genomic_DNA"/>
</dbReference>
<protein>
    <submittedName>
        <fullName evidence="7">SDR family oxidoreductase</fullName>
    </submittedName>
    <submittedName>
        <fullName evidence="6">Short-chain dehydrogenase</fullName>
    </submittedName>
</protein>
<dbReference type="Proteomes" id="UP000642014">
    <property type="component" value="Unassembled WGS sequence"/>
</dbReference>
<evidence type="ECO:0000259" key="5">
    <source>
        <dbReference type="SMART" id="SM00822"/>
    </source>
</evidence>
<comment type="similarity">
    <text evidence="1 3">Belongs to the short-chain dehydrogenases/reductases (SDR) family.</text>
</comment>
<dbReference type="SUPFAM" id="SSF51735">
    <property type="entry name" value="NAD(P)-binding Rossmann-fold domains"/>
    <property type="match status" value="1"/>
</dbReference>
<reference evidence="6" key="3">
    <citation type="submission" date="2023-08" db="EMBL/GenBank/DDBJ databases">
        <authorList>
            <person name="Sun Q."/>
            <person name="Ohkuma M."/>
        </authorList>
    </citation>
    <scope>NUCLEOTIDE SEQUENCE</scope>
    <source>
        <strain evidence="6">JCM 4205</strain>
    </source>
</reference>
<sequence>MSRDNPLRGRTAVVTGAARGLGAGLARELAGRGMRIALLGRERETLERVARELPPGSRCYEVDVTDDDLMERTAHRLARDLGEPSVVIANAGVAEGGPFVASDPRTWNRVVEVNLMGSATTARVFLPGLLASRGYFLQVASTAAFGSAPMMSAYCASKAGAESFARSLRAECAHRGVAVGIAYLHWTDTDMVRDVDAHDVLRELRAHMPRPARRVYPVEKVASWLAEAVRRRSATVYAPPWLRLVQPVRPLLPALVAWSSARTLPRLEEEGALRPTGLLGPGGLAAGEGPDRGGR</sequence>
<accession>A0AAV4KKN8</accession>
<gene>
    <name evidence="7" type="ORF">CP977_03415</name>
    <name evidence="6" type="ORF">GCM10010497_28670</name>
</gene>
<dbReference type="NCBIfam" id="NF004526">
    <property type="entry name" value="PRK05872.1"/>
    <property type="match status" value="1"/>
</dbReference>
<evidence type="ECO:0000313" key="7">
    <source>
        <dbReference type="EMBL" id="QEV31333.1"/>
    </source>
</evidence>
<evidence type="ECO:0000256" key="2">
    <source>
        <dbReference type="ARBA" id="ARBA00023002"/>
    </source>
</evidence>
<dbReference type="RefSeq" id="WP_062757351.1">
    <property type="nucleotide sequence ID" value="NZ_BMSJ01000004.1"/>
</dbReference>
<keyword evidence="2" id="KW-0560">Oxidoreductase</keyword>
<evidence type="ECO:0000313" key="9">
    <source>
        <dbReference type="Proteomes" id="UP000642014"/>
    </source>
</evidence>